<keyword evidence="11" id="KW-0472">Membrane</keyword>
<dbReference type="eggNOG" id="COG2205">
    <property type="taxonomic scope" value="Bacteria"/>
</dbReference>
<keyword evidence="12" id="KW-0131">Cell cycle</keyword>
<dbReference type="SMART" id="SM00387">
    <property type="entry name" value="HATPase_c"/>
    <property type="match status" value="1"/>
</dbReference>
<dbReference type="InterPro" id="IPR003661">
    <property type="entry name" value="HisK_dim/P_dom"/>
</dbReference>
<dbReference type="SUPFAM" id="SSF47384">
    <property type="entry name" value="Homodimeric domain of signal transducing histidine kinase"/>
    <property type="match status" value="1"/>
</dbReference>
<protein>
    <recommendedName>
        <fullName evidence="13">Circadian input-output histidine kinase CikA</fullName>
        <ecNumber evidence="4">2.7.13.3</ecNumber>
    </recommendedName>
</protein>
<evidence type="ECO:0000256" key="11">
    <source>
        <dbReference type="ARBA" id="ARBA00023136"/>
    </source>
</evidence>
<evidence type="ECO:0000259" key="16">
    <source>
        <dbReference type="PROSITE" id="PS50109"/>
    </source>
</evidence>
<evidence type="ECO:0000256" key="9">
    <source>
        <dbReference type="ARBA" id="ARBA00022840"/>
    </source>
</evidence>
<comment type="similarity">
    <text evidence="3">In the N-terminal section; belongs to the phytochrome family.</text>
</comment>
<feature type="region of interest" description="Disordered" evidence="15">
    <location>
        <begin position="571"/>
        <end position="594"/>
    </location>
</feature>
<feature type="compositionally biased region" description="Low complexity" evidence="15">
    <location>
        <begin position="577"/>
        <end position="586"/>
    </location>
</feature>
<dbReference type="Pfam" id="PF13185">
    <property type="entry name" value="GAF_2"/>
    <property type="match status" value="1"/>
</dbReference>
<evidence type="ECO:0000256" key="8">
    <source>
        <dbReference type="ARBA" id="ARBA00022777"/>
    </source>
</evidence>
<dbReference type="Pfam" id="PF00512">
    <property type="entry name" value="HisKA"/>
    <property type="match status" value="1"/>
</dbReference>
<dbReference type="Pfam" id="PF00072">
    <property type="entry name" value="Response_reg"/>
    <property type="match status" value="1"/>
</dbReference>
<evidence type="ECO:0000256" key="13">
    <source>
        <dbReference type="ARBA" id="ARBA00074306"/>
    </source>
</evidence>
<dbReference type="PATRIC" id="fig|582515.4.peg.1660"/>
<dbReference type="InterPro" id="IPR005467">
    <property type="entry name" value="His_kinase_dom"/>
</dbReference>
<keyword evidence="10" id="KW-0902">Two-component regulatory system</keyword>
<dbReference type="InterPro" id="IPR011006">
    <property type="entry name" value="CheY-like_superfamily"/>
</dbReference>
<organism evidence="18 19">
    <name type="scientific">Rubidibacter lacunae KORDI 51-2</name>
    <dbReference type="NCBI Taxonomy" id="582515"/>
    <lineage>
        <taxon>Bacteria</taxon>
        <taxon>Bacillati</taxon>
        <taxon>Cyanobacteriota</taxon>
        <taxon>Cyanophyceae</taxon>
        <taxon>Oscillatoriophycideae</taxon>
        <taxon>Chroococcales</taxon>
        <taxon>Aphanothecaceae</taxon>
        <taxon>Rubidibacter</taxon>
    </lineage>
</organism>
<keyword evidence="19" id="KW-1185">Reference proteome</keyword>
<evidence type="ECO:0000256" key="2">
    <source>
        <dbReference type="ARBA" id="ARBA00004370"/>
    </source>
</evidence>
<dbReference type="InterPro" id="IPR004358">
    <property type="entry name" value="Sig_transdc_His_kin-like_C"/>
</dbReference>
<evidence type="ECO:0000313" key="18">
    <source>
        <dbReference type="EMBL" id="ERN41933.1"/>
    </source>
</evidence>
<keyword evidence="5 14" id="KW-0597">Phosphoprotein</keyword>
<comment type="caution">
    <text evidence="18">The sequence shown here is derived from an EMBL/GenBank/DDBJ whole genome shotgun (WGS) entry which is preliminary data.</text>
</comment>
<evidence type="ECO:0000256" key="15">
    <source>
        <dbReference type="SAM" id="MobiDB-lite"/>
    </source>
</evidence>
<dbReference type="Gene3D" id="1.10.287.130">
    <property type="match status" value="1"/>
</dbReference>
<dbReference type="AlphaFoldDB" id="U5DBL9"/>
<sequence>MSAELSDSDRDRQHLERQAFVLSQLDCGLALFDSNLRLVWCNRPFQSLSRLDDCQTKAELTADDVARAIAGPAQRAELLKSLRTQGAVAFQHPDGTLLSGDVRLAPEDGCLLTLRATDPVVAQVRLDAESRRQGFLLGLTERLQPATELPDIGRFALSYLIETTGAAFGDVKVISGTGNGRKAGMLLNEVSSDFIAHYGDAIPEMEALMQDGIPYGRGLLWQVIESGEPLYVDDYPNHPQAMPQFCHPGVGQLGLFPIPGADGTIIGVLTLEMRRERHLQDYIQADMLRAACRILGVAIERARSQASLLRANRNLERASQLKSEFLASMSHELRTPLNSILGFSELLLRQNRSPLSERQTLHVQAIQRSGKHLLQLINDILDLSKIEAGKTDLDLQTVSIQSLCAQCLQTIQPRADKKRHRLALELDYHLHEAVLDERRVRQILINLLSNAVKFTPEGGRIRLVSRLAYGSELLKGDRIDRSTINASTPYLCLEVIDTGIGIPIEKQHLLFQPFQQIDPSLARQHEGTGLGLALTKRLAELHGGTVSFTSEVGSGTTMRAWLPLTELRRTPAESVTASEPSPAVSEPSDRARSPDCPRVLVVEDQPFNQALLAEVLELEGCAVDLISNGSTMLELVQSKIDCPEALPDLILLDIQLPGTDGFALLEAIEQCEYWCDIPIIAVTAMAMPGDRERCLAAGADDYLSKPLDLTEVSQKVREALERD</sequence>
<proteinExistence type="inferred from homology"/>
<feature type="modified residue" description="4-aspartylphosphate" evidence="14">
    <location>
        <position position="653"/>
    </location>
</feature>
<evidence type="ECO:0000259" key="17">
    <source>
        <dbReference type="PROSITE" id="PS50110"/>
    </source>
</evidence>
<evidence type="ECO:0000256" key="14">
    <source>
        <dbReference type="PROSITE-ProRule" id="PRU00169"/>
    </source>
</evidence>
<dbReference type="InterPro" id="IPR001789">
    <property type="entry name" value="Sig_transdc_resp-reg_receiver"/>
</dbReference>
<dbReference type="InterPro" id="IPR029016">
    <property type="entry name" value="GAF-like_dom_sf"/>
</dbReference>
<dbReference type="PROSITE" id="PS50110">
    <property type="entry name" value="RESPONSE_REGULATORY"/>
    <property type="match status" value="1"/>
</dbReference>
<dbReference type="EMBL" id="ASSJ01000036">
    <property type="protein sequence ID" value="ERN41933.1"/>
    <property type="molecule type" value="Genomic_DNA"/>
</dbReference>
<dbReference type="PANTHER" id="PTHR43047:SF63">
    <property type="entry name" value="HISTIDINE KINASE"/>
    <property type="match status" value="1"/>
</dbReference>
<evidence type="ECO:0000256" key="1">
    <source>
        <dbReference type="ARBA" id="ARBA00000085"/>
    </source>
</evidence>
<dbReference type="Gene3D" id="3.30.565.10">
    <property type="entry name" value="Histidine kinase-like ATPase, C-terminal domain"/>
    <property type="match status" value="1"/>
</dbReference>
<dbReference type="RefSeq" id="WP_022606091.1">
    <property type="nucleotide sequence ID" value="NZ_ASSJ01000036.1"/>
</dbReference>
<dbReference type="SUPFAM" id="SSF55781">
    <property type="entry name" value="GAF domain-like"/>
    <property type="match status" value="1"/>
</dbReference>
<evidence type="ECO:0000313" key="19">
    <source>
        <dbReference type="Proteomes" id="UP000016960"/>
    </source>
</evidence>
<dbReference type="SUPFAM" id="SSF55874">
    <property type="entry name" value="ATPase domain of HSP90 chaperone/DNA topoisomerase II/histidine kinase"/>
    <property type="match status" value="1"/>
</dbReference>
<dbReference type="InterPro" id="IPR036890">
    <property type="entry name" value="HATPase_C_sf"/>
</dbReference>
<evidence type="ECO:0000256" key="5">
    <source>
        <dbReference type="ARBA" id="ARBA00022553"/>
    </source>
</evidence>
<dbReference type="Gene3D" id="3.40.50.2300">
    <property type="match status" value="1"/>
</dbReference>
<evidence type="ECO:0000256" key="4">
    <source>
        <dbReference type="ARBA" id="ARBA00012438"/>
    </source>
</evidence>
<dbReference type="OrthoDB" id="500345at2"/>
<feature type="domain" description="Histidine kinase" evidence="16">
    <location>
        <begin position="328"/>
        <end position="566"/>
    </location>
</feature>
<dbReference type="SUPFAM" id="SSF52172">
    <property type="entry name" value="CheY-like"/>
    <property type="match status" value="1"/>
</dbReference>
<dbReference type="GO" id="GO:0000155">
    <property type="term" value="F:phosphorelay sensor kinase activity"/>
    <property type="evidence" value="ECO:0007669"/>
    <property type="project" value="InterPro"/>
</dbReference>
<name>U5DBL9_9CHRO</name>
<evidence type="ECO:0000256" key="7">
    <source>
        <dbReference type="ARBA" id="ARBA00022741"/>
    </source>
</evidence>
<dbReference type="GO" id="GO:0005886">
    <property type="term" value="C:plasma membrane"/>
    <property type="evidence" value="ECO:0007669"/>
    <property type="project" value="TreeGrafter"/>
</dbReference>
<keyword evidence="8 18" id="KW-0418">Kinase</keyword>
<evidence type="ECO:0000256" key="12">
    <source>
        <dbReference type="ARBA" id="ARBA00023306"/>
    </source>
</evidence>
<dbReference type="PANTHER" id="PTHR43047">
    <property type="entry name" value="TWO-COMPONENT HISTIDINE PROTEIN KINASE"/>
    <property type="match status" value="1"/>
</dbReference>
<dbReference type="InterPro" id="IPR003018">
    <property type="entry name" value="GAF"/>
</dbReference>
<reference evidence="18 19" key="1">
    <citation type="submission" date="2013-05" db="EMBL/GenBank/DDBJ databases">
        <title>Draft genome sequence of Rubidibacter lacunae KORDI 51-2.</title>
        <authorList>
            <person name="Choi D.H."/>
            <person name="Noh J.H."/>
            <person name="Kwon K.-K."/>
            <person name="Lee J.-H."/>
            <person name="Ryu J.-Y."/>
        </authorList>
    </citation>
    <scope>NUCLEOTIDE SEQUENCE [LARGE SCALE GENOMIC DNA]</scope>
    <source>
        <strain evidence="18 19">KORDI 51-2</strain>
    </source>
</reference>
<dbReference type="FunFam" id="3.30.565.10:FF:000010">
    <property type="entry name" value="Sensor histidine kinase RcsC"/>
    <property type="match status" value="1"/>
</dbReference>
<dbReference type="InterPro" id="IPR003594">
    <property type="entry name" value="HATPase_dom"/>
</dbReference>
<dbReference type="GO" id="GO:0005524">
    <property type="term" value="F:ATP binding"/>
    <property type="evidence" value="ECO:0007669"/>
    <property type="project" value="UniProtKB-KW"/>
</dbReference>
<dbReference type="EC" id="2.7.13.3" evidence="4"/>
<dbReference type="SMART" id="SM00388">
    <property type="entry name" value="HisKA"/>
    <property type="match status" value="1"/>
</dbReference>
<dbReference type="CDD" id="cd00082">
    <property type="entry name" value="HisKA"/>
    <property type="match status" value="1"/>
</dbReference>
<keyword evidence="6" id="KW-0808">Transferase</keyword>
<evidence type="ECO:0000256" key="6">
    <source>
        <dbReference type="ARBA" id="ARBA00022679"/>
    </source>
</evidence>
<comment type="catalytic activity">
    <reaction evidence="1">
        <text>ATP + protein L-histidine = ADP + protein N-phospho-L-histidine.</text>
        <dbReference type="EC" id="2.7.13.3"/>
    </reaction>
</comment>
<evidence type="ECO:0000256" key="10">
    <source>
        <dbReference type="ARBA" id="ARBA00023012"/>
    </source>
</evidence>
<keyword evidence="7" id="KW-0547">Nucleotide-binding</keyword>
<dbReference type="Pfam" id="PF02518">
    <property type="entry name" value="HATPase_c"/>
    <property type="match status" value="1"/>
</dbReference>
<dbReference type="CDD" id="cd16922">
    <property type="entry name" value="HATPase_EvgS-ArcB-TorS-like"/>
    <property type="match status" value="1"/>
</dbReference>
<dbReference type="PRINTS" id="PR00344">
    <property type="entry name" value="BCTRLSENSOR"/>
</dbReference>
<feature type="domain" description="Response regulatory" evidence="17">
    <location>
        <begin position="598"/>
        <end position="720"/>
    </location>
</feature>
<gene>
    <name evidence="18" type="ORF">KR51_00014690</name>
</gene>
<dbReference type="GO" id="GO:0009927">
    <property type="term" value="F:histidine phosphotransfer kinase activity"/>
    <property type="evidence" value="ECO:0007669"/>
    <property type="project" value="TreeGrafter"/>
</dbReference>
<dbReference type="STRING" id="582515.KR51_00014690"/>
<dbReference type="SMART" id="SM00448">
    <property type="entry name" value="REC"/>
    <property type="match status" value="1"/>
</dbReference>
<evidence type="ECO:0000256" key="3">
    <source>
        <dbReference type="ARBA" id="ARBA00006402"/>
    </source>
</evidence>
<keyword evidence="9" id="KW-0067">ATP-binding</keyword>
<dbReference type="FunFam" id="1.10.287.130:FF:000038">
    <property type="entry name" value="Sensory transduction histidine kinase"/>
    <property type="match status" value="1"/>
</dbReference>
<dbReference type="InterPro" id="IPR036097">
    <property type="entry name" value="HisK_dim/P_sf"/>
</dbReference>
<dbReference type="PROSITE" id="PS50109">
    <property type="entry name" value="HIS_KIN"/>
    <property type="match status" value="1"/>
</dbReference>
<comment type="subcellular location">
    <subcellularLocation>
        <location evidence="2">Membrane</location>
    </subcellularLocation>
</comment>
<dbReference type="InParanoid" id="U5DBL9"/>
<dbReference type="Gene3D" id="3.30.450.40">
    <property type="match status" value="1"/>
</dbReference>
<accession>U5DBL9</accession>
<dbReference type="Proteomes" id="UP000016960">
    <property type="component" value="Unassembled WGS sequence"/>
</dbReference>